<gene>
    <name evidence="2" type="ORF">SNOG_07808</name>
</gene>
<dbReference type="GeneID" id="5975028"/>
<dbReference type="KEGG" id="pno:SNOG_07808"/>
<feature type="region of interest" description="Disordered" evidence="1">
    <location>
        <begin position="74"/>
        <end position="101"/>
    </location>
</feature>
<dbReference type="AlphaFoldDB" id="Q0UKA6"/>
<sequence length="282" mass="31117">MGGLAQMAMNANDWRRTGAAPGCSPQNGSTQLNVHEYGGCIIQAVLHEVVPKYRKQPPSMRSLKRSATSYLDQAVGHKRKCSNPSSRPSTTPTHDNNTDAPLKFQRRKPAQHMLHAEVPVHCIHKHASACALLMKICCSCADKRPITHAYPMYVDGRGIGPSDDRSLHYCFGCQAYWGRRRSHPEHNVPSLPSLGLTEAESTCDHIRVCCDNRTFDFVRSGDYNLEQLRHEVSLLMRCNASDISVMASDSGLSMASESSVHDAAGQIQFSVNYTADVEMCDA</sequence>
<evidence type="ECO:0000313" key="3">
    <source>
        <dbReference type="Proteomes" id="UP000001055"/>
    </source>
</evidence>
<dbReference type="RefSeq" id="XP_001798135.1">
    <property type="nucleotide sequence ID" value="XM_001798083.1"/>
</dbReference>
<dbReference type="InParanoid" id="Q0UKA6"/>
<protein>
    <submittedName>
        <fullName evidence="2">Uncharacterized protein</fullName>
    </submittedName>
</protein>
<feature type="compositionally biased region" description="Low complexity" evidence="1">
    <location>
        <begin position="84"/>
        <end position="93"/>
    </location>
</feature>
<accession>Q0UKA6</accession>
<dbReference type="OMA" id="PERCIHK"/>
<evidence type="ECO:0000313" key="2">
    <source>
        <dbReference type="EMBL" id="EAT85274.1"/>
    </source>
</evidence>
<reference evidence="3" key="1">
    <citation type="journal article" date="2007" name="Plant Cell">
        <title>Dothideomycete-plant interactions illuminated by genome sequencing and EST analysis of the wheat pathogen Stagonospora nodorum.</title>
        <authorList>
            <person name="Hane J.K."/>
            <person name="Lowe R.G."/>
            <person name="Solomon P.S."/>
            <person name="Tan K.C."/>
            <person name="Schoch C.L."/>
            <person name="Spatafora J.W."/>
            <person name="Crous P.W."/>
            <person name="Kodira C."/>
            <person name="Birren B.W."/>
            <person name="Galagan J.E."/>
            <person name="Torriani S.F."/>
            <person name="McDonald B.A."/>
            <person name="Oliver R.P."/>
        </authorList>
    </citation>
    <scope>NUCLEOTIDE SEQUENCE [LARGE SCALE GENOMIC DNA]</scope>
    <source>
        <strain evidence="3">SN15 / ATCC MYA-4574 / FGSC 10173</strain>
    </source>
</reference>
<dbReference type="EMBL" id="CH445335">
    <property type="protein sequence ID" value="EAT85274.1"/>
    <property type="molecule type" value="Genomic_DNA"/>
</dbReference>
<organism evidence="2 3">
    <name type="scientific">Phaeosphaeria nodorum (strain SN15 / ATCC MYA-4574 / FGSC 10173)</name>
    <name type="common">Glume blotch fungus</name>
    <name type="synonym">Parastagonospora nodorum</name>
    <dbReference type="NCBI Taxonomy" id="321614"/>
    <lineage>
        <taxon>Eukaryota</taxon>
        <taxon>Fungi</taxon>
        <taxon>Dikarya</taxon>
        <taxon>Ascomycota</taxon>
        <taxon>Pezizomycotina</taxon>
        <taxon>Dothideomycetes</taxon>
        <taxon>Pleosporomycetidae</taxon>
        <taxon>Pleosporales</taxon>
        <taxon>Pleosporineae</taxon>
        <taxon>Phaeosphaeriaceae</taxon>
        <taxon>Parastagonospora</taxon>
    </lineage>
</organism>
<proteinExistence type="predicted"/>
<name>Q0UKA6_PHANO</name>
<evidence type="ECO:0000256" key="1">
    <source>
        <dbReference type="SAM" id="MobiDB-lite"/>
    </source>
</evidence>
<dbReference type="Proteomes" id="UP000001055">
    <property type="component" value="Unassembled WGS sequence"/>
</dbReference>
<dbReference type="VEuPathDB" id="FungiDB:JI435_078080"/>